<evidence type="ECO:0000256" key="5">
    <source>
        <dbReference type="SAM" id="Phobius"/>
    </source>
</evidence>
<feature type="signal peptide" evidence="6">
    <location>
        <begin position="1"/>
        <end position="23"/>
    </location>
</feature>
<evidence type="ECO:0000256" key="3">
    <source>
        <dbReference type="ARBA" id="ARBA00022729"/>
    </source>
</evidence>
<dbReference type="PANTHER" id="PTHR36108:SF13">
    <property type="entry name" value="COLOSSIN-B-RELATED"/>
    <property type="match status" value="1"/>
</dbReference>
<protein>
    <recommendedName>
        <fullName evidence="12">Cell wall anchor protein</fullName>
    </recommendedName>
</protein>
<comment type="caution">
    <text evidence="10">The sequence shown here is derived from an EMBL/GenBank/DDBJ whole genome shotgun (WGS) entry which is preliminary data.</text>
</comment>
<feature type="transmembrane region" description="Helical" evidence="5">
    <location>
        <begin position="1307"/>
        <end position="1329"/>
    </location>
</feature>
<evidence type="ECO:0000259" key="7">
    <source>
        <dbReference type="Pfam" id="PF17802"/>
    </source>
</evidence>
<dbReference type="SUPFAM" id="SSF49478">
    <property type="entry name" value="Cna protein B-type domain"/>
    <property type="match status" value="1"/>
</dbReference>
<name>A0A916VDW4_9FIRM</name>
<dbReference type="InterPro" id="IPR041033">
    <property type="entry name" value="SpaA_PFL_dom_1"/>
</dbReference>
<feature type="domain" description="Thioester" evidence="9">
    <location>
        <begin position="40"/>
        <end position="170"/>
    </location>
</feature>
<dbReference type="Pfam" id="PF20610">
    <property type="entry name" value="TED_2"/>
    <property type="match status" value="1"/>
</dbReference>
<keyword evidence="5" id="KW-1133">Transmembrane helix</keyword>
<dbReference type="PANTHER" id="PTHR36108">
    <property type="entry name" value="COLOSSIN-B-RELATED"/>
    <property type="match status" value="1"/>
</dbReference>
<dbReference type="RefSeq" id="WP_201311798.1">
    <property type="nucleotide sequence ID" value="NZ_BLYI01000050.1"/>
</dbReference>
<dbReference type="NCBIfam" id="NF033903">
    <property type="entry name" value="VaFE_rpt"/>
    <property type="match status" value="4"/>
</dbReference>
<evidence type="ECO:0000256" key="4">
    <source>
        <dbReference type="SAM" id="MobiDB-lite"/>
    </source>
</evidence>
<feature type="domain" description="SpaA-like prealbumin fold" evidence="7">
    <location>
        <begin position="314"/>
        <end position="415"/>
    </location>
</feature>
<keyword evidence="11" id="KW-1185">Reference proteome</keyword>
<accession>A0A916VDW4</accession>
<feature type="domain" description="SpaA-like prealbumin fold" evidence="7">
    <location>
        <begin position="211"/>
        <end position="286"/>
    </location>
</feature>
<keyword evidence="2" id="KW-0964">Secreted</keyword>
<feature type="region of interest" description="Disordered" evidence="4">
    <location>
        <begin position="1274"/>
        <end position="1299"/>
    </location>
</feature>
<gene>
    <name evidence="10" type="ORF">ANBU17_24680</name>
</gene>
<comment type="similarity">
    <text evidence="1">Belongs to the serine-aspartate repeat-containing protein (SDr) family.</text>
</comment>
<feature type="domain" description="SpaA-like prealbumin fold" evidence="7">
    <location>
        <begin position="447"/>
        <end position="538"/>
    </location>
</feature>
<proteinExistence type="inferred from homology"/>
<dbReference type="Pfam" id="PF18202">
    <property type="entry name" value="TQ"/>
    <property type="match status" value="4"/>
</dbReference>
<feature type="chain" id="PRO_5039460161" description="Cell wall anchor protein" evidence="6">
    <location>
        <begin position="24"/>
        <end position="1338"/>
    </location>
</feature>
<evidence type="ECO:0000256" key="6">
    <source>
        <dbReference type="SAM" id="SignalP"/>
    </source>
</evidence>
<keyword evidence="5" id="KW-0472">Membrane</keyword>
<dbReference type="Pfam" id="PF17802">
    <property type="entry name" value="SpaA"/>
    <property type="match status" value="4"/>
</dbReference>
<dbReference type="Gene3D" id="2.60.40.10">
    <property type="entry name" value="Immunoglobulins"/>
    <property type="match status" value="4"/>
</dbReference>
<feature type="domain" description="SpaA-like prealbumin fold" evidence="7">
    <location>
        <begin position="558"/>
        <end position="654"/>
    </location>
</feature>
<evidence type="ECO:0000313" key="10">
    <source>
        <dbReference type="EMBL" id="GFO86121.1"/>
    </source>
</evidence>
<feature type="domain" description="T-Q ester bond containing" evidence="8">
    <location>
        <begin position="911"/>
        <end position="1030"/>
    </location>
</feature>
<keyword evidence="3 6" id="KW-0732">Signal</keyword>
<reference evidence="10" key="1">
    <citation type="submission" date="2020-06" db="EMBL/GenBank/DDBJ databases">
        <title>Characterization of fructooligosaccharide metabolism and fructooligosaccharide-degrading enzymes in human commensal butyrate producers.</title>
        <authorList>
            <person name="Tanno H."/>
            <person name="Fujii T."/>
            <person name="Hirano K."/>
            <person name="Maeno S."/>
            <person name="Tonozuka T."/>
            <person name="Sakamoto M."/>
            <person name="Ohkuma M."/>
            <person name="Tochio T."/>
            <person name="Endo A."/>
        </authorList>
    </citation>
    <scope>NUCLEOTIDE SEQUENCE</scope>
    <source>
        <strain evidence="10">JCM 17466</strain>
    </source>
</reference>
<keyword evidence="5" id="KW-0812">Transmembrane</keyword>
<dbReference type="EMBL" id="BLYI01000050">
    <property type="protein sequence ID" value="GFO86121.1"/>
    <property type="molecule type" value="Genomic_DNA"/>
</dbReference>
<feature type="domain" description="T-Q ester bond containing" evidence="8">
    <location>
        <begin position="1032"/>
        <end position="1151"/>
    </location>
</feature>
<dbReference type="InterPro" id="IPR046751">
    <property type="entry name" value="TED_2"/>
</dbReference>
<dbReference type="Gene3D" id="2.60.40.3930">
    <property type="match status" value="4"/>
</dbReference>
<evidence type="ECO:0000313" key="11">
    <source>
        <dbReference type="Proteomes" id="UP000613208"/>
    </source>
</evidence>
<sequence>MKRIKTHVLRRCFAFLMAAIVLAGTAITSPVTARAADGTLNFQLGKTIYYGDYLTTKMAVDNNGTAYCVQPMKKTPPAGSYQYDLLGKDSALRKALYYLPGGYGYEERNIAGTYLGGWSEDDRYVIGHLTASYVYAGYDAGSGAFYGAPQNYIDKAVEIANAIQGLPAPPDSFRAFIIPSDSRQTVAGCWYEKPYGWIEIRKSTANSSVSDGNGNYSLKGAQYGIYQGSNLVETLTTDENGYAKSGDLEVGSYTLKELSPSPGYALDTNTYDVTVSSNETAKAAVKEIPQNNPLSLVLQKLDADLKDAIPQGAASLKDAEFTVKFYTTISDTDPAADGSEPARTWVFRTGDDGKISFTEESKVSGDDFYYASDGKTLCVPLGTVTIQETKAPAGYQLNDTVFVLPISSSGTEETVSAYQAPDVPDAVIRGGVKVQKRDLETGSTTPQGGATLEGAEFAITSLNDNPVVVDGKTYQKDEVVLTIKTDASGLASTAADALPYGSYRVDEVTPPTGYLGEGTLSAEFTISKNGEMVDLTGEDNSISNQIIRGGVKVQKRDIETGKAAAQGGATLEGAEFTITSLNANPVIVDGETYENGEIVLTLVTDEKGLASTAKDALPYGHYRVDETKAPEGYLNEGRISLEFDITEDGKIVELTETGSSIENQVIRGDLELVKVSDGDLSRLAGVPFTITSKTTGESHTIVTDQNGYASTSAEWNKHTSNTNRGETAEDGIWFGTSEPDDSKGALIYDTYTIEEQRCEANEGRNLLTFDVEVYRDSVTIDLGTLTNDKVEIATTALDKEGGSHMAKPDDKVTIVDTVEYEGLKKGVEYRVVGTLMNKETGEPFEIDGKPVTAETTFTAKKSTGSVEVEFTFDATGLGGTTVVCFEELWQDDLKMAVHADIEDQDQSIFFPEIGTQVKDSETGLQMAHADEEVTLIDTVSYSNVPAGEELTLQGILMDKETGEALEIDGETVTSELTFTPESTEGTVDVEFTFNATEAAGKTLVVFESLYYGEEEIASHQDLDSPEQTLVLPSVSTTAANPELGNQTGLAKAEASITDVAEYTNLIAEETFTIRGTLMDQETGEELLIDEKPVTAEAEFTPEETSGTTELTFTFNAEALAGKTLVVFEEILYKDQIIASHRDISSDPQSIYFPQIGTSATDGEDGDQEILADSEVTIKDTVSYENLIPGASYLLKGVLMDQETGAELLLDGKPVTAETTFTPEERSGSAEVLFTFDGSSLAGKSLVVFETLYYVDGDGTQREICSHKDIDDAGQTVHLSENPPEVPEEPTETPSVSNPVKTGDDAPILLYLGIGAGALVLAGALTVLYLRRRKQKENK</sequence>
<dbReference type="InterPro" id="IPR013783">
    <property type="entry name" value="Ig-like_fold"/>
</dbReference>
<feature type="domain" description="T-Q ester bond containing" evidence="8">
    <location>
        <begin position="791"/>
        <end position="909"/>
    </location>
</feature>
<feature type="domain" description="T-Q ester bond containing" evidence="8">
    <location>
        <begin position="1153"/>
        <end position="1277"/>
    </location>
</feature>
<dbReference type="Proteomes" id="UP000613208">
    <property type="component" value="Unassembled WGS sequence"/>
</dbReference>
<evidence type="ECO:0000259" key="8">
    <source>
        <dbReference type="Pfam" id="PF18202"/>
    </source>
</evidence>
<organism evidence="10 11">
    <name type="scientific">Anaerostipes butyraticus</name>
    <dbReference type="NCBI Taxonomy" id="645466"/>
    <lineage>
        <taxon>Bacteria</taxon>
        <taxon>Bacillati</taxon>
        <taxon>Bacillota</taxon>
        <taxon>Clostridia</taxon>
        <taxon>Lachnospirales</taxon>
        <taxon>Lachnospiraceae</taxon>
        <taxon>Anaerostipes</taxon>
    </lineage>
</organism>
<feature type="compositionally biased region" description="Polar residues" evidence="4">
    <location>
        <begin position="715"/>
        <end position="725"/>
    </location>
</feature>
<evidence type="ECO:0000256" key="1">
    <source>
        <dbReference type="ARBA" id="ARBA00007257"/>
    </source>
</evidence>
<evidence type="ECO:0000256" key="2">
    <source>
        <dbReference type="ARBA" id="ARBA00022525"/>
    </source>
</evidence>
<feature type="region of interest" description="Disordered" evidence="4">
    <location>
        <begin position="715"/>
        <end position="735"/>
    </location>
</feature>
<evidence type="ECO:0000259" key="9">
    <source>
        <dbReference type="Pfam" id="PF20610"/>
    </source>
</evidence>
<evidence type="ECO:0008006" key="12">
    <source>
        <dbReference type="Google" id="ProtNLM"/>
    </source>
</evidence>
<dbReference type="InterPro" id="IPR041100">
    <property type="entry name" value="TQ"/>
</dbReference>